<keyword evidence="4 7" id="KW-0812">Transmembrane</keyword>
<keyword evidence="10" id="KW-1185">Reference proteome</keyword>
<dbReference type="Pfam" id="PF00528">
    <property type="entry name" value="BPD_transp_1"/>
    <property type="match status" value="1"/>
</dbReference>
<reference evidence="9 10" key="1">
    <citation type="submission" date="2018-11" db="EMBL/GenBank/DDBJ databases">
        <authorList>
            <person name="Da X."/>
        </authorList>
    </citation>
    <scope>NUCLEOTIDE SEQUENCE [LARGE SCALE GENOMIC DNA]</scope>
    <source>
        <strain evidence="9 10">S14-144</strain>
    </source>
</reference>
<comment type="similarity">
    <text evidence="7">Belongs to the binding-protein-dependent transport system permease family.</text>
</comment>
<proteinExistence type="inferred from homology"/>
<dbReference type="PROSITE" id="PS50928">
    <property type="entry name" value="ABC_TM1"/>
    <property type="match status" value="1"/>
</dbReference>
<dbReference type="GO" id="GO:0005886">
    <property type="term" value="C:plasma membrane"/>
    <property type="evidence" value="ECO:0007669"/>
    <property type="project" value="UniProtKB-SubCell"/>
</dbReference>
<evidence type="ECO:0000256" key="5">
    <source>
        <dbReference type="ARBA" id="ARBA00022989"/>
    </source>
</evidence>
<sequence>MGAFILKRLLSGVGLAFVVLTGMYFFLQLTGIDPARGSLGLYATPEQVATKRIQLGLDRSIFSQYWDWLSHALRGDLGTSFSSTSSVAELMANRFPVTLSLAIGAVGVAAFFGVLLGTLAAVKPGLFDRFLQVVMVFGFALPNFWVAIILAVTLAVGLRWFPATGYVSLGSDPAGWLQSITLPVVAIAIGSIASIAQQLRNSIITVSAQDYIRTLRSRGLSNRTILLTHVLRNAAPPALTMLSLQFIAALSGAAIVERVFGLQGLGSVAINASAESDLPVIMGLLLFTVVTVVVVNLLVDIAYGALNPKVRMT</sequence>
<dbReference type="RefSeq" id="WP_124797902.1">
    <property type="nucleotide sequence ID" value="NZ_CP034170.1"/>
</dbReference>
<dbReference type="InterPro" id="IPR000515">
    <property type="entry name" value="MetI-like"/>
</dbReference>
<dbReference type="Pfam" id="PF19300">
    <property type="entry name" value="BPD_transp_1_N"/>
    <property type="match status" value="1"/>
</dbReference>
<feature type="transmembrane region" description="Helical" evidence="7">
    <location>
        <begin position="280"/>
        <end position="306"/>
    </location>
</feature>
<dbReference type="PANTHER" id="PTHR43163:SF3">
    <property type="entry name" value="PEPTIDE ABC TRANSPORTER PERMEASE PROTEIN"/>
    <property type="match status" value="1"/>
</dbReference>
<evidence type="ECO:0000256" key="4">
    <source>
        <dbReference type="ARBA" id="ARBA00022692"/>
    </source>
</evidence>
<feature type="transmembrane region" description="Helical" evidence="7">
    <location>
        <begin position="176"/>
        <end position="196"/>
    </location>
</feature>
<dbReference type="PANTHER" id="PTHR43163">
    <property type="entry name" value="DIPEPTIDE TRANSPORT SYSTEM PERMEASE PROTEIN DPPB-RELATED"/>
    <property type="match status" value="1"/>
</dbReference>
<evidence type="ECO:0000256" key="2">
    <source>
        <dbReference type="ARBA" id="ARBA00022448"/>
    </source>
</evidence>
<keyword evidence="5 7" id="KW-1133">Transmembrane helix</keyword>
<evidence type="ECO:0000313" key="10">
    <source>
        <dbReference type="Proteomes" id="UP000268084"/>
    </source>
</evidence>
<organism evidence="9 10">
    <name type="scientific">Nakamurella antarctica</name>
    <dbReference type="NCBI Taxonomy" id="1902245"/>
    <lineage>
        <taxon>Bacteria</taxon>
        <taxon>Bacillati</taxon>
        <taxon>Actinomycetota</taxon>
        <taxon>Actinomycetes</taxon>
        <taxon>Nakamurellales</taxon>
        <taxon>Nakamurellaceae</taxon>
        <taxon>Nakamurella</taxon>
    </lineage>
</organism>
<protein>
    <submittedName>
        <fullName evidence="9">ABC transporter permease</fullName>
    </submittedName>
</protein>
<evidence type="ECO:0000256" key="7">
    <source>
        <dbReference type="RuleBase" id="RU363032"/>
    </source>
</evidence>
<reference evidence="9 10" key="2">
    <citation type="submission" date="2018-12" db="EMBL/GenBank/DDBJ databases">
        <title>Nakamurella antarcticus sp. nov., isolated from Antarctica South Shetland Islands soil.</title>
        <authorList>
            <person name="Peng F."/>
        </authorList>
    </citation>
    <scope>NUCLEOTIDE SEQUENCE [LARGE SCALE GENOMIC DNA]</scope>
    <source>
        <strain evidence="9 10">S14-144</strain>
    </source>
</reference>
<dbReference type="Gene3D" id="1.10.3720.10">
    <property type="entry name" value="MetI-like"/>
    <property type="match status" value="1"/>
</dbReference>
<dbReference type="GO" id="GO:0055085">
    <property type="term" value="P:transmembrane transport"/>
    <property type="evidence" value="ECO:0007669"/>
    <property type="project" value="InterPro"/>
</dbReference>
<evidence type="ECO:0000256" key="6">
    <source>
        <dbReference type="ARBA" id="ARBA00023136"/>
    </source>
</evidence>
<evidence type="ECO:0000256" key="1">
    <source>
        <dbReference type="ARBA" id="ARBA00004651"/>
    </source>
</evidence>
<feature type="transmembrane region" description="Helical" evidence="7">
    <location>
        <begin position="99"/>
        <end position="122"/>
    </location>
</feature>
<keyword evidence="6 7" id="KW-0472">Membrane</keyword>
<dbReference type="OrthoDB" id="9778910at2"/>
<evidence type="ECO:0000256" key="3">
    <source>
        <dbReference type="ARBA" id="ARBA00022475"/>
    </source>
</evidence>
<dbReference type="Proteomes" id="UP000268084">
    <property type="component" value="Chromosome"/>
</dbReference>
<feature type="transmembrane region" description="Helical" evidence="7">
    <location>
        <begin position="134"/>
        <end position="156"/>
    </location>
</feature>
<dbReference type="SUPFAM" id="SSF161098">
    <property type="entry name" value="MetI-like"/>
    <property type="match status" value="1"/>
</dbReference>
<dbReference type="KEGG" id="nak:EH165_02635"/>
<accession>A0A3G8ZKA7</accession>
<evidence type="ECO:0000313" key="9">
    <source>
        <dbReference type="EMBL" id="AZI57217.1"/>
    </source>
</evidence>
<dbReference type="InterPro" id="IPR035906">
    <property type="entry name" value="MetI-like_sf"/>
</dbReference>
<keyword evidence="2 7" id="KW-0813">Transport</keyword>
<dbReference type="AlphaFoldDB" id="A0A3G8ZKA7"/>
<name>A0A3G8ZKA7_9ACTN</name>
<evidence type="ECO:0000259" key="8">
    <source>
        <dbReference type="PROSITE" id="PS50928"/>
    </source>
</evidence>
<dbReference type="InterPro" id="IPR045621">
    <property type="entry name" value="BPD_transp_1_N"/>
</dbReference>
<dbReference type="CDD" id="cd06261">
    <property type="entry name" value="TM_PBP2"/>
    <property type="match status" value="1"/>
</dbReference>
<keyword evidence="3" id="KW-1003">Cell membrane</keyword>
<dbReference type="EMBL" id="CP034170">
    <property type="protein sequence ID" value="AZI57217.1"/>
    <property type="molecule type" value="Genomic_DNA"/>
</dbReference>
<feature type="domain" description="ABC transmembrane type-1" evidence="8">
    <location>
        <begin position="95"/>
        <end position="299"/>
    </location>
</feature>
<feature type="transmembrane region" description="Helical" evidence="7">
    <location>
        <begin position="238"/>
        <end position="260"/>
    </location>
</feature>
<comment type="subcellular location">
    <subcellularLocation>
        <location evidence="1 7">Cell membrane</location>
        <topology evidence="1 7">Multi-pass membrane protein</topology>
    </subcellularLocation>
</comment>
<feature type="transmembrane region" description="Helical" evidence="7">
    <location>
        <begin position="9"/>
        <end position="27"/>
    </location>
</feature>
<gene>
    <name evidence="9" type="ORF">EH165_02635</name>
</gene>